<dbReference type="Proteomes" id="UP000252139">
    <property type="component" value="Unassembled WGS sequence"/>
</dbReference>
<feature type="region of interest" description="Disordered" evidence="1">
    <location>
        <begin position="484"/>
        <end position="504"/>
    </location>
</feature>
<evidence type="ECO:0000313" key="2">
    <source>
        <dbReference type="EMBL" id="RCH97115.1"/>
    </source>
</evidence>
<sequence>MGKKQRLEETSSSKSNDQVQICKSCGQTGHKSARSKECSNYKAILDEALKNEIGGNYERFTRKVYLEAVIRPECKELFTEKIIKLSAFIRNVLFRTQLFVSAYIVNNKDSTDLALITQQNFWYAISQLIMGQKITNKAYISNSVALGFEDFKAEHQSIDKPKGLLYKLADDFCWQILINGESKWPIQYFDHASSQNIAQILPICNGLQVRLSTPPTAKNLAASPTKFVPALAVIISELEKLCNEHKDDNTKMPRRFSLMPTPSMHWQYISINAKALQAITKHKSDGTYEGNVNLFYSTFNFKKFGYESLDKVLESQNKFTCCIQTGGFGACFVFSRKAKEEKATAQLGLEDFSDQEIQEHFQPCAVDPGRTHVFTATIQHEEGNLETRGCSEKERQCYNGAKRRTCQIGKLKLRADIKTIKTGFSLAKTVDMEKTNAYVTYALINVPRLFRFYDERSAPFRFYDYQGRQRSNAEIASILINGGKKYNKTKQNRKHRKKKEEARK</sequence>
<dbReference type="EMBL" id="PJQL01000306">
    <property type="protein sequence ID" value="RCH97115.1"/>
    <property type="molecule type" value="Genomic_DNA"/>
</dbReference>
<evidence type="ECO:0000313" key="3">
    <source>
        <dbReference type="Proteomes" id="UP000252139"/>
    </source>
</evidence>
<protein>
    <submittedName>
        <fullName evidence="2">Uncharacterized protein</fullName>
    </submittedName>
</protein>
<proteinExistence type="predicted"/>
<evidence type="ECO:0000256" key="1">
    <source>
        <dbReference type="SAM" id="MobiDB-lite"/>
    </source>
</evidence>
<dbReference type="OrthoDB" id="2285535at2759"/>
<accession>A0A367K4Q2</accession>
<gene>
    <name evidence="2" type="ORF">CU097_011545</name>
</gene>
<comment type="caution">
    <text evidence="2">The sequence shown here is derived from an EMBL/GenBank/DDBJ whole genome shotgun (WGS) entry which is preliminary data.</text>
</comment>
<dbReference type="AlphaFoldDB" id="A0A367K4Q2"/>
<dbReference type="STRING" id="86630.A0A367K4Q2"/>
<name>A0A367K4Q2_RHIAZ</name>
<keyword evidence="3" id="KW-1185">Reference proteome</keyword>
<reference evidence="2 3" key="1">
    <citation type="journal article" date="2018" name="G3 (Bethesda)">
        <title>Phylogenetic and Phylogenomic Definition of Rhizopus Species.</title>
        <authorList>
            <person name="Gryganskyi A.P."/>
            <person name="Golan J."/>
            <person name="Dolatabadi S."/>
            <person name="Mondo S."/>
            <person name="Robb S."/>
            <person name="Idnurm A."/>
            <person name="Muszewska A."/>
            <person name="Steczkiewicz K."/>
            <person name="Masonjones S."/>
            <person name="Liao H.L."/>
            <person name="Gajdeczka M.T."/>
            <person name="Anike F."/>
            <person name="Vuek A."/>
            <person name="Anishchenko I.M."/>
            <person name="Voigt K."/>
            <person name="de Hoog G.S."/>
            <person name="Smith M.E."/>
            <person name="Heitman J."/>
            <person name="Vilgalys R."/>
            <person name="Stajich J.E."/>
        </authorList>
    </citation>
    <scope>NUCLEOTIDE SEQUENCE [LARGE SCALE GENOMIC DNA]</scope>
    <source>
        <strain evidence="2 3">CBS 357.93</strain>
    </source>
</reference>
<feature type="compositionally biased region" description="Basic residues" evidence="1">
    <location>
        <begin position="485"/>
        <end position="498"/>
    </location>
</feature>
<organism evidence="2 3">
    <name type="scientific">Rhizopus azygosporus</name>
    <name type="common">Rhizopus microsporus var. azygosporus</name>
    <dbReference type="NCBI Taxonomy" id="86630"/>
    <lineage>
        <taxon>Eukaryota</taxon>
        <taxon>Fungi</taxon>
        <taxon>Fungi incertae sedis</taxon>
        <taxon>Mucoromycota</taxon>
        <taxon>Mucoromycotina</taxon>
        <taxon>Mucoromycetes</taxon>
        <taxon>Mucorales</taxon>
        <taxon>Mucorineae</taxon>
        <taxon>Rhizopodaceae</taxon>
        <taxon>Rhizopus</taxon>
    </lineage>
</organism>